<dbReference type="Proteomes" id="UP001500416">
    <property type="component" value="Unassembled WGS sequence"/>
</dbReference>
<keyword evidence="5" id="KW-1185">Reference proteome</keyword>
<dbReference type="PRINTS" id="PR00081">
    <property type="entry name" value="GDHRDH"/>
</dbReference>
<dbReference type="InterPro" id="IPR002347">
    <property type="entry name" value="SDR_fam"/>
</dbReference>
<evidence type="ECO:0000313" key="4">
    <source>
        <dbReference type="EMBL" id="GAA0219059.1"/>
    </source>
</evidence>
<dbReference type="Pfam" id="PF00561">
    <property type="entry name" value="Abhydrolase_1"/>
    <property type="match status" value="1"/>
</dbReference>
<dbReference type="SUPFAM" id="SSF53474">
    <property type="entry name" value="alpha/beta-Hydrolases"/>
    <property type="match status" value="1"/>
</dbReference>
<evidence type="ECO:0000259" key="3">
    <source>
        <dbReference type="Pfam" id="PF00561"/>
    </source>
</evidence>
<dbReference type="InterPro" id="IPR036291">
    <property type="entry name" value="NAD(P)-bd_dom_sf"/>
</dbReference>
<sequence>MERVVERFVERGDLRVRVVEGGVSGGVVLLLVHGYPDHAGVWDGVAARLQRRFWVVRVDVRGAGGSGAPRGRGGYRVEEVVEDLVAVGRGYSGVHLVGHDWGAVIGWAAVARYPEVFRSFVSISGPDLGHVRDWVRRNWWRRPARVVGTLARSWYIAGLLVPGVAEGVWRVVGRWVGGRRELVNGLELYRANLGAGAEARRVRVPVHQVELVKDPFVGPGHLEAADRWTDELSRSRLVAGHWAPRTHPEQVARAIEDFVEGRRSKEVVVVTGGGSGIGRATALRFARDGAFVVVLDVDLEGAERTAAEVGGFGYRLDVADGAATHALAREIVQRHGVPDVVMANAGIAVAGPFLDTSEEDWRRVVDVNLWGVVHTLRAFTPYLVERGQGGNLVVTASAAGYFPMATLPAYSTTKAAVLMLAQCLDAELREHRIRVSAICPGVVDTNIAATTRFAGADDAEQERKRKKAARVYRLRGYTADRVADEVVRAVRAGRVVVPVTPEARFVQVANRIAPSLVRLLGRFT</sequence>
<dbReference type="PANTHER" id="PTHR43391:SF12">
    <property type="entry name" value="OXIDOREDUCTASE EPHD-RELATED"/>
    <property type="match status" value="1"/>
</dbReference>
<keyword evidence="2" id="KW-0560">Oxidoreductase</keyword>
<accession>A0ABN0TDP1</accession>
<evidence type="ECO:0000256" key="1">
    <source>
        <dbReference type="ARBA" id="ARBA00006484"/>
    </source>
</evidence>
<gene>
    <name evidence="4" type="ORF">GCM10010492_16200</name>
</gene>
<dbReference type="Gene3D" id="3.40.50.1820">
    <property type="entry name" value="alpha/beta hydrolase"/>
    <property type="match status" value="1"/>
</dbReference>
<name>A0ABN0TDP1_9PSEU</name>
<dbReference type="Pfam" id="PF00106">
    <property type="entry name" value="adh_short"/>
    <property type="match status" value="1"/>
</dbReference>
<dbReference type="InterPro" id="IPR029058">
    <property type="entry name" value="AB_hydrolase_fold"/>
</dbReference>
<dbReference type="InterPro" id="IPR000073">
    <property type="entry name" value="AB_hydrolase_1"/>
</dbReference>
<dbReference type="Gene3D" id="3.40.50.720">
    <property type="entry name" value="NAD(P)-binding Rossmann-like Domain"/>
    <property type="match status" value="1"/>
</dbReference>
<dbReference type="EMBL" id="BAAABU010000003">
    <property type="protein sequence ID" value="GAA0219059.1"/>
    <property type="molecule type" value="Genomic_DNA"/>
</dbReference>
<proteinExistence type="inferred from homology"/>
<dbReference type="SUPFAM" id="SSF51735">
    <property type="entry name" value="NAD(P)-binding Rossmann-fold domains"/>
    <property type="match status" value="1"/>
</dbReference>
<evidence type="ECO:0000256" key="2">
    <source>
        <dbReference type="ARBA" id="ARBA00023002"/>
    </source>
</evidence>
<organism evidence="4 5">
    <name type="scientific">Saccharothrix mutabilis subsp. mutabilis</name>
    <dbReference type="NCBI Taxonomy" id="66855"/>
    <lineage>
        <taxon>Bacteria</taxon>
        <taxon>Bacillati</taxon>
        <taxon>Actinomycetota</taxon>
        <taxon>Actinomycetes</taxon>
        <taxon>Pseudonocardiales</taxon>
        <taxon>Pseudonocardiaceae</taxon>
        <taxon>Saccharothrix</taxon>
    </lineage>
</organism>
<comment type="caution">
    <text evidence="4">The sequence shown here is derived from an EMBL/GenBank/DDBJ whole genome shotgun (WGS) entry which is preliminary data.</text>
</comment>
<dbReference type="RefSeq" id="WP_343933019.1">
    <property type="nucleotide sequence ID" value="NZ_BAAABU010000003.1"/>
</dbReference>
<evidence type="ECO:0000313" key="5">
    <source>
        <dbReference type="Proteomes" id="UP001500416"/>
    </source>
</evidence>
<dbReference type="PANTHER" id="PTHR43391">
    <property type="entry name" value="RETINOL DEHYDROGENASE-RELATED"/>
    <property type="match status" value="1"/>
</dbReference>
<protein>
    <submittedName>
        <fullName evidence="4">SDR family oxidoreductase</fullName>
    </submittedName>
</protein>
<reference evidence="4 5" key="1">
    <citation type="journal article" date="2019" name="Int. J. Syst. Evol. Microbiol.">
        <title>The Global Catalogue of Microorganisms (GCM) 10K type strain sequencing project: providing services to taxonomists for standard genome sequencing and annotation.</title>
        <authorList>
            <consortium name="The Broad Institute Genomics Platform"/>
            <consortium name="The Broad Institute Genome Sequencing Center for Infectious Disease"/>
            <person name="Wu L."/>
            <person name="Ma J."/>
        </authorList>
    </citation>
    <scope>NUCLEOTIDE SEQUENCE [LARGE SCALE GENOMIC DNA]</scope>
    <source>
        <strain evidence="4 5">JCM 3380</strain>
    </source>
</reference>
<dbReference type="NCBIfam" id="NF004514">
    <property type="entry name" value="PRK05855.1"/>
    <property type="match status" value="1"/>
</dbReference>
<feature type="domain" description="AB hydrolase-1" evidence="3">
    <location>
        <begin position="28"/>
        <end position="137"/>
    </location>
</feature>
<dbReference type="CDD" id="cd05233">
    <property type="entry name" value="SDR_c"/>
    <property type="match status" value="1"/>
</dbReference>
<comment type="similarity">
    <text evidence="1">Belongs to the short-chain dehydrogenases/reductases (SDR) family.</text>
</comment>